<dbReference type="GO" id="GO:0006508">
    <property type="term" value="P:proteolysis"/>
    <property type="evidence" value="ECO:0007669"/>
    <property type="project" value="UniProtKB-KW"/>
</dbReference>
<protein>
    <submittedName>
        <fullName evidence="2">Zinc-dependent metalloprotease</fullName>
    </submittedName>
</protein>
<gene>
    <name evidence="2" type="ORF">LP001_032</name>
</gene>
<keyword evidence="2" id="KW-0378">Hydrolase</keyword>
<keyword evidence="1" id="KW-0732">Signal</keyword>
<accession>G8DPN3</accession>
<dbReference type="SUPFAM" id="SSF55486">
    <property type="entry name" value="Metalloproteases ('zincins'), catalytic domain"/>
    <property type="match status" value="1"/>
</dbReference>
<keyword evidence="2" id="KW-0645">Protease</keyword>
<dbReference type="InterPro" id="IPR024079">
    <property type="entry name" value="MetalloPept_cat_dom_sf"/>
</dbReference>
<name>G8DPN3_9BACT</name>
<dbReference type="AlphaFoldDB" id="G8DPN3"/>
<feature type="signal peptide" evidence="1">
    <location>
        <begin position="1"/>
        <end position="18"/>
    </location>
</feature>
<keyword evidence="2" id="KW-0482">Metalloprotease</keyword>
<evidence type="ECO:0000313" key="2">
    <source>
        <dbReference type="EMBL" id="AER58211.1"/>
    </source>
</evidence>
<organism evidence="2">
    <name type="scientific">uncultured Acidobacteriota bacterium</name>
    <dbReference type="NCBI Taxonomy" id="171953"/>
    <lineage>
        <taxon>Bacteria</taxon>
        <taxon>Pseudomonadati</taxon>
        <taxon>Acidobacteriota</taxon>
        <taxon>environmental samples</taxon>
    </lineage>
</organism>
<dbReference type="Gene3D" id="3.40.390.10">
    <property type="entry name" value="Collagenase (Catalytic Domain)"/>
    <property type="match status" value="1"/>
</dbReference>
<evidence type="ECO:0000256" key="1">
    <source>
        <dbReference type="SAM" id="SignalP"/>
    </source>
</evidence>
<dbReference type="EMBL" id="HQ856049">
    <property type="protein sequence ID" value="AER58211.1"/>
    <property type="molecule type" value="Genomic_DNA"/>
</dbReference>
<proteinExistence type="predicted"/>
<reference evidence="2" key="1">
    <citation type="journal article" date="2012" name="FEMS Microbiol. Ecol.">
        <title>Characterization of a new Acidobacteria-derived moderately thermostable lipase from a Brazilian Atlantic Forest soil metagenome.</title>
        <authorList>
            <person name="Faoro H."/>
            <person name="Glogauer A."/>
            <person name="Couto G.H."/>
            <person name="de Souza E.M."/>
            <person name="Rigo L.U."/>
            <person name="Cruz L.M."/>
            <person name="Monteiro R.A."/>
            <person name="de Oliveira Pedrosa F."/>
        </authorList>
    </citation>
    <scope>NUCLEOTIDE SEQUENCE</scope>
</reference>
<feature type="chain" id="PRO_5003509107" evidence="1">
    <location>
        <begin position="19"/>
        <end position="191"/>
    </location>
</feature>
<dbReference type="GO" id="GO:0008237">
    <property type="term" value="F:metallopeptidase activity"/>
    <property type="evidence" value="ECO:0007669"/>
    <property type="project" value="UniProtKB-KW"/>
</dbReference>
<sequence length="191" mass="21298">MIRSVALCFLTTVLVAPAAAPQKYSYWVESCTKPESGCLANDPQLAAWAMEAWQNASAGAIEASRSSDARHARIRIFWAIAEQGLYGEARPVLVDGQRGAEVYVRPAPFRTGDDQLLRDAIVYLTCLHETGHALGLPHTAAFDDIMYSFQYGGDIPEYFGRYRRKLHARDDIHKNSGMSEADRRHLLTLLN</sequence>